<keyword evidence="8" id="KW-1185">Reference proteome</keyword>
<evidence type="ECO:0000313" key="8">
    <source>
        <dbReference type="Proteomes" id="UP000007148"/>
    </source>
</evidence>
<evidence type="ECO:0000256" key="1">
    <source>
        <dbReference type="ARBA" id="ARBA00004477"/>
    </source>
</evidence>
<name>G4TSK8_SERID</name>
<gene>
    <name evidence="7" type="ORF">PIIN_08254</name>
</gene>
<comment type="subcellular location">
    <subcellularLocation>
        <location evidence="1">Endoplasmic reticulum membrane</location>
        <topology evidence="1">Multi-pass membrane protein</topology>
    </subcellularLocation>
</comment>
<evidence type="ECO:0000256" key="3">
    <source>
        <dbReference type="ARBA" id="ARBA00022824"/>
    </source>
</evidence>
<dbReference type="Pfam" id="PF11779">
    <property type="entry name" value="SPT_ssu-like"/>
    <property type="match status" value="1"/>
</dbReference>
<proteinExistence type="predicted"/>
<organism evidence="7 8">
    <name type="scientific">Serendipita indica (strain DSM 11827)</name>
    <name type="common">Root endophyte fungus</name>
    <name type="synonym">Piriformospora indica</name>
    <dbReference type="NCBI Taxonomy" id="1109443"/>
    <lineage>
        <taxon>Eukaryota</taxon>
        <taxon>Fungi</taxon>
        <taxon>Dikarya</taxon>
        <taxon>Basidiomycota</taxon>
        <taxon>Agaricomycotina</taxon>
        <taxon>Agaricomycetes</taxon>
        <taxon>Sebacinales</taxon>
        <taxon>Serendipitaceae</taxon>
        <taxon>Serendipita</taxon>
    </lineage>
</organism>
<feature type="transmembrane region" description="Helical" evidence="6">
    <location>
        <begin position="50"/>
        <end position="71"/>
    </location>
</feature>
<keyword evidence="2 6" id="KW-0812">Transmembrane</keyword>
<dbReference type="EMBL" id="CAFZ01000300">
    <property type="protein sequence ID" value="CCA74301.1"/>
    <property type="molecule type" value="Genomic_DNA"/>
</dbReference>
<evidence type="ECO:0000256" key="2">
    <source>
        <dbReference type="ARBA" id="ARBA00022692"/>
    </source>
</evidence>
<evidence type="ECO:0000256" key="4">
    <source>
        <dbReference type="ARBA" id="ARBA00022989"/>
    </source>
</evidence>
<dbReference type="InParanoid" id="G4TSK8"/>
<evidence type="ECO:0000256" key="6">
    <source>
        <dbReference type="SAM" id="Phobius"/>
    </source>
</evidence>
<comment type="caution">
    <text evidence="7">The sequence shown here is derived from an EMBL/GenBank/DDBJ whole genome shotgun (WGS) entry which is preliminary data.</text>
</comment>
<protein>
    <submittedName>
        <fullName evidence="7">Uncharacterized protein</fullName>
    </submittedName>
</protein>
<evidence type="ECO:0000256" key="5">
    <source>
        <dbReference type="ARBA" id="ARBA00023136"/>
    </source>
</evidence>
<keyword evidence="3" id="KW-0256">Endoplasmic reticulum</keyword>
<dbReference type="STRING" id="1109443.G4TSK8"/>
<keyword evidence="5 6" id="KW-0472">Membrane</keyword>
<dbReference type="OMA" id="TTRYLPH"/>
<accession>G4TSK8</accession>
<keyword evidence="4 6" id="KW-1133">Transmembrane helix</keyword>
<dbReference type="InterPro" id="IPR024512">
    <property type="entry name" value="Ser_palmitoyltrfase_ssu-like"/>
</dbReference>
<dbReference type="GO" id="GO:0005789">
    <property type="term" value="C:endoplasmic reticulum membrane"/>
    <property type="evidence" value="ECO:0007669"/>
    <property type="project" value="UniProtKB-SubCell"/>
</dbReference>
<dbReference type="Proteomes" id="UP000007148">
    <property type="component" value="Unassembled WGS sequence"/>
</dbReference>
<dbReference type="OrthoDB" id="202672at2759"/>
<sequence length="104" mass="12432">MAPTTTKTNPQRPPLRYPIPQSTLGRIIWRKWMWVEATFALSMLERWEKILVVIFFFLALVLFVAGTTRYLPHHLLFLTRRARFYLLGNEKETFHVDWPTKAEL</sequence>
<dbReference type="HOGENOM" id="CLU_122021_2_2_1"/>
<dbReference type="eggNOG" id="ENOG502SGA0">
    <property type="taxonomic scope" value="Eukaryota"/>
</dbReference>
<reference evidence="7 8" key="1">
    <citation type="journal article" date="2011" name="PLoS Pathog.">
        <title>Endophytic Life Strategies Decoded by Genome and Transcriptome Analyses of the Mutualistic Root Symbiont Piriformospora indica.</title>
        <authorList>
            <person name="Zuccaro A."/>
            <person name="Lahrmann U."/>
            <person name="Guldener U."/>
            <person name="Langen G."/>
            <person name="Pfiffi S."/>
            <person name="Biedenkopf D."/>
            <person name="Wong P."/>
            <person name="Samans B."/>
            <person name="Grimm C."/>
            <person name="Basiewicz M."/>
            <person name="Murat C."/>
            <person name="Martin F."/>
            <person name="Kogel K.H."/>
        </authorList>
    </citation>
    <scope>NUCLEOTIDE SEQUENCE [LARGE SCALE GENOMIC DNA]</scope>
    <source>
        <strain evidence="7 8">DSM 11827</strain>
    </source>
</reference>
<evidence type="ECO:0000313" key="7">
    <source>
        <dbReference type="EMBL" id="CCA74301.1"/>
    </source>
</evidence>
<dbReference type="AlphaFoldDB" id="G4TSK8"/>